<dbReference type="SUPFAM" id="SSF56300">
    <property type="entry name" value="Metallo-dependent phosphatases"/>
    <property type="match status" value="1"/>
</dbReference>
<accession>A0A1I1UPS1</accession>
<dbReference type="Gene3D" id="3.60.21.10">
    <property type="match status" value="1"/>
</dbReference>
<evidence type="ECO:0000313" key="3">
    <source>
        <dbReference type="Proteomes" id="UP000325289"/>
    </source>
</evidence>
<dbReference type="Pfam" id="PF00149">
    <property type="entry name" value="Metallophos"/>
    <property type="match status" value="1"/>
</dbReference>
<dbReference type="GO" id="GO:0016791">
    <property type="term" value="F:phosphatase activity"/>
    <property type="evidence" value="ECO:0007669"/>
    <property type="project" value="TreeGrafter"/>
</dbReference>
<dbReference type="GO" id="GO:0005737">
    <property type="term" value="C:cytoplasm"/>
    <property type="evidence" value="ECO:0007669"/>
    <property type="project" value="TreeGrafter"/>
</dbReference>
<sequence>MNRHLGHTPQTDYLSVMRLFSWGRSPKPDDLSTLAPDAPFVAIGDLHGCDHLFARLLTKLESAAAEADTLVCVGDYVDRGEDSAPLLDRLRGLQADLGEDRFVCLRGNHEEMMLGFLDDPVGLGPRWVRNGGLQTLSSFRCPAPTESSPESWETTRDRFAAALGSEAETWLRGLPTMWRTGNVAVVHAGADPLAPIEAQPEDVLLWGHPDFESRRRKDGVWVVHGHTITTDPRAAGGRIPTDTGAYATGRLTGAVVKPGSVEYVHT</sequence>
<dbReference type="GO" id="GO:0110154">
    <property type="term" value="P:RNA decapping"/>
    <property type="evidence" value="ECO:0007669"/>
    <property type="project" value="TreeGrafter"/>
</dbReference>
<dbReference type="InterPro" id="IPR050126">
    <property type="entry name" value="Ap4A_hydrolase"/>
</dbReference>
<gene>
    <name evidence="2" type="ORF">SAMN04515678_102454</name>
</gene>
<dbReference type="GO" id="GO:0008803">
    <property type="term" value="F:bis(5'-nucleosyl)-tetraphosphatase (symmetrical) activity"/>
    <property type="evidence" value="ECO:0007669"/>
    <property type="project" value="TreeGrafter"/>
</dbReference>
<evidence type="ECO:0000313" key="2">
    <source>
        <dbReference type="EMBL" id="SFD72729.1"/>
    </source>
</evidence>
<dbReference type="InterPro" id="IPR004843">
    <property type="entry name" value="Calcineurin-like_PHP"/>
</dbReference>
<dbReference type="PANTHER" id="PTHR42850:SF4">
    <property type="entry name" value="ZINC-DEPENDENT ENDOPOLYPHOSPHATASE"/>
    <property type="match status" value="1"/>
</dbReference>
<dbReference type="EMBL" id="FOMS01000002">
    <property type="protein sequence ID" value="SFD72729.1"/>
    <property type="molecule type" value="Genomic_DNA"/>
</dbReference>
<proteinExistence type="predicted"/>
<name>A0A1I1UPS1_9RHOB</name>
<dbReference type="AlphaFoldDB" id="A0A1I1UPS1"/>
<dbReference type="Proteomes" id="UP000325289">
    <property type="component" value="Unassembled WGS sequence"/>
</dbReference>
<dbReference type="PANTHER" id="PTHR42850">
    <property type="entry name" value="METALLOPHOSPHOESTERASE"/>
    <property type="match status" value="1"/>
</dbReference>
<keyword evidence="3" id="KW-1185">Reference proteome</keyword>
<reference evidence="2 3" key="1">
    <citation type="submission" date="2016-10" db="EMBL/GenBank/DDBJ databases">
        <authorList>
            <person name="Varghese N."/>
            <person name="Submissions S."/>
        </authorList>
    </citation>
    <scope>NUCLEOTIDE SEQUENCE [LARGE SCALE GENOMIC DNA]</scope>
    <source>
        <strain evidence="3">YIM D21,KCTC 23444,ACCC 10710</strain>
    </source>
</reference>
<feature type="domain" description="Calcineurin-like phosphoesterase" evidence="1">
    <location>
        <begin position="39"/>
        <end position="141"/>
    </location>
</feature>
<protein>
    <submittedName>
        <fullName evidence="2">Serine/threonine protein phosphatase 1</fullName>
    </submittedName>
</protein>
<dbReference type="InterPro" id="IPR029052">
    <property type="entry name" value="Metallo-depent_PP-like"/>
</dbReference>
<organism evidence="2 3">
    <name type="scientific">Roseivivax sediminis</name>
    <dbReference type="NCBI Taxonomy" id="936889"/>
    <lineage>
        <taxon>Bacteria</taxon>
        <taxon>Pseudomonadati</taxon>
        <taxon>Pseudomonadota</taxon>
        <taxon>Alphaproteobacteria</taxon>
        <taxon>Rhodobacterales</taxon>
        <taxon>Roseobacteraceae</taxon>
        <taxon>Roseivivax</taxon>
    </lineage>
</organism>
<evidence type="ECO:0000259" key="1">
    <source>
        <dbReference type="Pfam" id="PF00149"/>
    </source>
</evidence>